<evidence type="ECO:0000313" key="3">
    <source>
        <dbReference type="Proteomes" id="UP000571084"/>
    </source>
</evidence>
<sequence length="131" mass="15123">MAEDNNPAQPHSLTLMASPIDTRINPTGVNELATSKPFEWFEKNLISTVPQRHPGAGRRVYPEFWQLSAIMSMNLQRHVNAFKGLYSDLVEGDLEKANTTRAFYQEYFAVLDLTEDFYLETIRDVFQRSHQ</sequence>
<dbReference type="InterPro" id="IPR029058">
    <property type="entry name" value="AB_hydrolase_fold"/>
</dbReference>
<feature type="domain" description="PHB de-polymerase C-terminal" evidence="1">
    <location>
        <begin position="17"/>
        <end position="128"/>
    </location>
</feature>
<protein>
    <submittedName>
        <fullName evidence="2">Polyhydroxyalkanoate depolymerase</fullName>
    </submittedName>
</protein>
<comment type="caution">
    <text evidence="2">The sequence shown here is derived from an EMBL/GenBank/DDBJ whole genome shotgun (WGS) entry which is preliminary data.</text>
</comment>
<dbReference type="PANTHER" id="PTHR36837:SF4">
    <property type="entry name" value="BLR0908 PROTEIN"/>
    <property type="match status" value="1"/>
</dbReference>
<reference evidence="2 3" key="1">
    <citation type="submission" date="2020-08" db="EMBL/GenBank/DDBJ databases">
        <title>Genomic Encyclopedia of Type Strains, Phase IV (KMG-IV): sequencing the most valuable type-strain genomes for metagenomic binning, comparative biology and taxonomic classification.</title>
        <authorList>
            <person name="Goeker M."/>
        </authorList>
    </citation>
    <scope>NUCLEOTIDE SEQUENCE [LARGE SCALE GENOMIC DNA]</scope>
    <source>
        <strain evidence="2 3">DSM 23240</strain>
    </source>
</reference>
<dbReference type="InterPro" id="IPR051321">
    <property type="entry name" value="PHA/PHB_synthase"/>
</dbReference>
<name>A0A840RNP1_9BURK</name>
<evidence type="ECO:0000313" key="2">
    <source>
        <dbReference type="EMBL" id="MBB5199977.1"/>
    </source>
</evidence>
<organism evidence="2 3">
    <name type="scientific">Glaciimonas immobilis</name>
    <dbReference type="NCBI Taxonomy" id="728004"/>
    <lineage>
        <taxon>Bacteria</taxon>
        <taxon>Pseudomonadati</taxon>
        <taxon>Pseudomonadota</taxon>
        <taxon>Betaproteobacteria</taxon>
        <taxon>Burkholderiales</taxon>
        <taxon>Oxalobacteraceae</taxon>
        <taxon>Glaciimonas</taxon>
    </lineage>
</organism>
<dbReference type="AlphaFoldDB" id="A0A840RNP1"/>
<proteinExistence type="predicted"/>
<dbReference type="EMBL" id="JACHHQ010000003">
    <property type="protein sequence ID" value="MBB5199977.1"/>
    <property type="molecule type" value="Genomic_DNA"/>
</dbReference>
<dbReference type="Pfam" id="PF06850">
    <property type="entry name" value="PHB_depo_C"/>
    <property type="match status" value="1"/>
</dbReference>
<dbReference type="PANTHER" id="PTHR36837">
    <property type="entry name" value="POLY(3-HYDROXYALKANOATE) POLYMERASE SUBUNIT PHAC"/>
    <property type="match status" value="1"/>
</dbReference>
<gene>
    <name evidence="2" type="ORF">HNR39_001809</name>
</gene>
<evidence type="ECO:0000259" key="1">
    <source>
        <dbReference type="Pfam" id="PF06850"/>
    </source>
</evidence>
<dbReference type="InterPro" id="IPR009656">
    <property type="entry name" value="PHB_depo_C"/>
</dbReference>
<accession>A0A840RNP1</accession>
<keyword evidence="3" id="KW-1185">Reference proteome</keyword>
<dbReference type="Proteomes" id="UP000571084">
    <property type="component" value="Unassembled WGS sequence"/>
</dbReference>
<dbReference type="SUPFAM" id="SSF53474">
    <property type="entry name" value="alpha/beta-Hydrolases"/>
    <property type="match status" value="1"/>
</dbReference>